<protein>
    <submittedName>
        <fullName evidence="2">Nucleoside diphosphate sugar epimerase</fullName>
    </submittedName>
</protein>
<dbReference type="CDD" id="cd05243">
    <property type="entry name" value="SDR_a5"/>
    <property type="match status" value="1"/>
</dbReference>
<evidence type="ECO:0000313" key="2">
    <source>
        <dbReference type="EMBL" id="PRW32942.1"/>
    </source>
</evidence>
<dbReference type="Pfam" id="PF13460">
    <property type="entry name" value="NAD_binding_10"/>
    <property type="match status" value="1"/>
</dbReference>
<proteinExistence type="predicted"/>
<dbReference type="InterPro" id="IPR036291">
    <property type="entry name" value="NAD(P)-bd_dom_sf"/>
</dbReference>
<organism evidence="2 3">
    <name type="scientific">Chlorella sorokiniana</name>
    <name type="common">Freshwater green alga</name>
    <dbReference type="NCBI Taxonomy" id="3076"/>
    <lineage>
        <taxon>Eukaryota</taxon>
        <taxon>Viridiplantae</taxon>
        <taxon>Chlorophyta</taxon>
        <taxon>core chlorophytes</taxon>
        <taxon>Trebouxiophyceae</taxon>
        <taxon>Chlorellales</taxon>
        <taxon>Chlorellaceae</taxon>
        <taxon>Chlorella clade</taxon>
        <taxon>Chlorella</taxon>
    </lineage>
</organism>
<dbReference type="Proteomes" id="UP000239899">
    <property type="component" value="Unassembled WGS sequence"/>
</dbReference>
<dbReference type="Gene3D" id="3.40.50.720">
    <property type="entry name" value="NAD(P)-binding Rossmann-like Domain"/>
    <property type="match status" value="1"/>
</dbReference>
<gene>
    <name evidence="2" type="ORF">C2E21_8055</name>
</gene>
<evidence type="ECO:0000259" key="1">
    <source>
        <dbReference type="Pfam" id="PF13460"/>
    </source>
</evidence>
<dbReference type="OrthoDB" id="419598at2759"/>
<name>A0A2P6TFQ0_CHLSO</name>
<comment type="caution">
    <text evidence="2">The sequence shown here is derived from an EMBL/GenBank/DDBJ whole genome shotgun (WGS) entry which is preliminary data.</text>
</comment>
<dbReference type="AlphaFoldDB" id="A0A2P6TFQ0"/>
<keyword evidence="3" id="KW-1185">Reference proteome</keyword>
<dbReference type="EMBL" id="LHPG02000018">
    <property type="protein sequence ID" value="PRW32942.1"/>
    <property type="molecule type" value="Genomic_DNA"/>
</dbReference>
<dbReference type="SUPFAM" id="SSF51735">
    <property type="entry name" value="NAD(P)-binding Rossmann-fold domains"/>
    <property type="match status" value="1"/>
</dbReference>
<dbReference type="STRING" id="3076.A0A2P6TFQ0"/>
<sequence length="297" mass="31335">MSSASASVRSCQPARSLRCGSGVARVSQRRAALSVRAAALEPGATVLVAGATGGVGQLVAAKLLDRGYKVRALSRSSDKVQQLFGGAEGLSAAIADLREPSSLPAALEGVDAVVCATGTTAFPSKRWDGGNNPEQTDYVSVRNLVRACPPSLKRFVLTTSAGVERSGQFPFSILNLFGVLKYKRMGEQELEGSGLPYVIVRPNRLTDGPYTSYDINTLLRNTSGSRQNITLSLKDDLLGETSRIAVAEAIVQLLPLDFVEGRHFSIGSKEGDGPGQDAAQWHALFAACTQQQRAGVA</sequence>
<reference evidence="2 3" key="1">
    <citation type="journal article" date="2018" name="Plant J.">
        <title>Genome sequences of Chlorella sorokiniana UTEX 1602 and Micractinium conductrix SAG 241.80: implications to maltose excretion by a green alga.</title>
        <authorList>
            <person name="Arriola M.B."/>
            <person name="Velmurugan N."/>
            <person name="Zhang Y."/>
            <person name="Plunkett M.H."/>
            <person name="Hondzo H."/>
            <person name="Barney B.M."/>
        </authorList>
    </citation>
    <scope>NUCLEOTIDE SEQUENCE [LARGE SCALE GENOMIC DNA]</scope>
    <source>
        <strain evidence="3">UTEX 1602</strain>
    </source>
</reference>
<feature type="domain" description="NAD(P)-binding" evidence="1">
    <location>
        <begin position="50"/>
        <end position="254"/>
    </location>
</feature>
<accession>A0A2P6TFQ0</accession>
<dbReference type="InterPro" id="IPR016040">
    <property type="entry name" value="NAD(P)-bd_dom"/>
</dbReference>
<evidence type="ECO:0000313" key="3">
    <source>
        <dbReference type="Proteomes" id="UP000239899"/>
    </source>
</evidence>
<dbReference type="PANTHER" id="PTHR15020:SF50">
    <property type="entry name" value="UPF0659 PROTEIN YMR090W"/>
    <property type="match status" value="1"/>
</dbReference>
<dbReference type="PANTHER" id="PTHR15020">
    <property type="entry name" value="FLAVIN REDUCTASE-RELATED"/>
    <property type="match status" value="1"/>
</dbReference>